<name>A0A926JRX3_9FLAO</name>
<accession>A0A926JRX3</accession>
<proteinExistence type="predicted"/>
<dbReference type="Pfam" id="PF12771">
    <property type="entry name" value="SusD-like_2"/>
    <property type="match status" value="1"/>
</dbReference>
<evidence type="ECO:0000313" key="2">
    <source>
        <dbReference type="Proteomes" id="UP000653730"/>
    </source>
</evidence>
<dbReference type="PROSITE" id="PS51257">
    <property type="entry name" value="PROKAR_LIPOPROTEIN"/>
    <property type="match status" value="1"/>
</dbReference>
<dbReference type="Gene3D" id="1.25.40.390">
    <property type="match status" value="1"/>
</dbReference>
<dbReference type="SUPFAM" id="SSF48452">
    <property type="entry name" value="TPR-like"/>
    <property type="match status" value="1"/>
</dbReference>
<protein>
    <submittedName>
        <fullName evidence="1">SusD/RagB family nutrient-binding outer membrane lipoprotein</fullName>
    </submittedName>
</protein>
<comment type="caution">
    <text evidence="1">The sequence shown here is derived from an EMBL/GenBank/DDBJ whole genome shotgun (WGS) entry which is preliminary data.</text>
</comment>
<organism evidence="1 2">
    <name type="scientific">Sinomicrobium weinanense</name>
    <dbReference type="NCBI Taxonomy" id="2842200"/>
    <lineage>
        <taxon>Bacteria</taxon>
        <taxon>Pseudomonadati</taxon>
        <taxon>Bacteroidota</taxon>
        <taxon>Flavobacteriia</taxon>
        <taxon>Flavobacteriales</taxon>
        <taxon>Flavobacteriaceae</taxon>
        <taxon>Sinomicrobium</taxon>
    </lineage>
</organism>
<keyword evidence="2" id="KW-1185">Reference proteome</keyword>
<gene>
    <name evidence="1" type="ORF">IBL28_09280</name>
</gene>
<dbReference type="InterPro" id="IPR041662">
    <property type="entry name" value="SusD-like_2"/>
</dbReference>
<reference evidence="1 2" key="1">
    <citation type="submission" date="2020-09" db="EMBL/GenBank/DDBJ databases">
        <title>Sinomicrobium weinanense sp. nov., a halophilic bacteria isolated from saline-alkali soil.</title>
        <authorList>
            <person name="Wu P."/>
            <person name="Ren H."/>
            <person name="Mei Y."/>
            <person name="Liang Y."/>
            <person name="Chen Z."/>
        </authorList>
    </citation>
    <scope>NUCLEOTIDE SEQUENCE [LARGE SCALE GENOMIC DNA]</scope>
    <source>
        <strain evidence="1 2">FJxs</strain>
    </source>
</reference>
<sequence>MKTIQYITAVLCSLVFVGCSDFSDSINTDPNKPGVASGTQLIANAALFLPDLSSSPRGEFMAQYLAETQYVGASLYPQESTSFYYWYEEPLMNLQAAIESDDLDASEGPIANQLAMARILKAYFFWNVTDRWGDVPYSKALQGADNFTAAYDTQESIYNDLFNELKEAVEMIEPEKVDNDIIYGGDMSQWQKLANTIRLLMALRLSEVAPARAMEEFKAAHADGVFASNGDNLVFHHLADANNQNYWYNEVVNRNREWWALTETLVAEMKPADDPRLPVYGDPARASGEYTGLKFGEEEDISTEKYSLMGPAIYAQDASIYLVTYAQVLFALAEAAERGWISGDIEALYNQAIEASIAQWTGSTQGVGEFLAKPGIAFEPANALKMIATQRWVHLYMFGYEAWAEWRRTGYPDNLVEPNGVAVPGRLSYPDNEAFNNTENYEEAVQRQFGGDDSIHEKVWWDVD</sequence>
<dbReference type="EMBL" id="JACVDC010000021">
    <property type="protein sequence ID" value="MBC9796158.1"/>
    <property type="molecule type" value="Genomic_DNA"/>
</dbReference>
<dbReference type="InterPro" id="IPR011990">
    <property type="entry name" value="TPR-like_helical_dom_sf"/>
</dbReference>
<dbReference type="RefSeq" id="WP_187965308.1">
    <property type="nucleotide sequence ID" value="NZ_JACVDC010000021.1"/>
</dbReference>
<keyword evidence="1" id="KW-0449">Lipoprotein</keyword>
<dbReference type="Proteomes" id="UP000653730">
    <property type="component" value="Unassembled WGS sequence"/>
</dbReference>
<evidence type="ECO:0000313" key="1">
    <source>
        <dbReference type="EMBL" id="MBC9796158.1"/>
    </source>
</evidence>
<dbReference type="AlphaFoldDB" id="A0A926JRX3"/>